<reference evidence="3 4" key="1">
    <citation type="submission" date="2024-05" db="EMBL/GenBank/DDBJ databases">
        <authorList>
            <person name="Haq I."/>
            <person name="Ullah Z."/>
            <person name="Ahmad R."/>
            <person name="Li M."/>
            <person name="Tong Y."/>
        </authorList>
    </citation>
    <scope>NUCLEOTIDE SEQUENCE [LARGE SCALE GENOMIC DNA]</scope>
    <source>
        <strain evidence="3 4">16A2E</strain>
    </source>
</reference>
<dbReference type="PANTHER" id="PTHR43384:SF4">
    <property type="entry name" value="CELLULOSE BIOSYNTHESIS PROTEIN BCSQ-RELATED"/>
    <property type="match status" value="1"/>
</dbReference>
<dbReference type="InterPro" id="IPR033756">
    <property type="entry name" value="YlxH/NBP35"/>
</dbReference>
<dbReference type="InterPro" id="IPR025501">
    <property type="entry name" value="MinD_FleN"/>
</dbReference>
<keyword evidence="2" id="KW-0067">ATP-binding</keyword>
<organism evidence="3 4">
    <name type="scientific">Ornithinibacillus xuwenensis</name>
    <dbReference type="NCBI Taxonomy" id="3144668"/>
    <lineage>
        <taxon>Bacteria</taxon>
        <taxon>Bacillati</taxon>
        <taxon>Bacillota</taxon>
        <taxon>Bacilli</taxon>
        <taxon>Bacillales</taxon>
        <taxon>Bacillaceae</taxon>
        <taxon>Ornithinibacillus</taxon>
    </lineage>
</organism>
<keyword evidence="1" id="KW-0547">Nucleotide-binding</keyword>
<evidence type="ECO:0000256" key="2">
    <source>
        <dbReference type="ARBA" id="ARBA00022840"/>
    </source>
</evidence>
<evidence type="ECO:0000256" key="1">
    <source>
        <dbReference type="ARBA" id="ARBA00022741"/>
    </source>
</evidence>
<comment type="caution">
    <text evidence="3">The sequence shown here is derived from an EMBL/GenBank/DDBJ whole genome shotgun (WGS) entry which is preliminary data.</text>
</comment>
<dbReference type="Gene3D" id="3.40.50.300">
    <property type="entry name" value="P-loop containing nucleotide triphosphate hydrolases"/>
    <property type="match status" value="1"/>
</dbReference>
<dbReference type="CDD" id="cd02038">
    <property type="entry name" value="FlhG-like"/>
    <property type="match status" value="1"/>
</dbReference>
<dbReference type="Pfam" id="PF10609">
    <property type="entry name" value="ParA"/>
    <property type="match status" value="1"/>
</dbReference>
<dbReference type="EMBL" id="JBDIML010000001">
    <property type="protein sequence ID" value="MEN2766430.1"/>
    <property type="molecule type" value="Genomic_DNA"/>
</dbReference>
<dbReference type="PIRSF" id="PIRSF003092">
    <property type="entry name" value="MinD"/>
    <property type="match status" value="1"/>
</dbReference>
<dbReference type="SUPFAM" id="SSF52540">
    <property type="entry name" value="P-loop containing nucleoside triphosphate hydrolases"/>
    <property type="match status" value="1"/>
</dbReference>
<name>A0ABU9XDT8_9BACI</name>
<dbReference type="Proteomes" id="UP001444625">
    <property type="component" value="Unassembled WGS sequence"/>
</dbReference>
<keyword evidence="4" id="KW-1185">Reference proteome</keyword>
<gene>
    <name evidence="3" type="ORF">ABC228_04460</name>
</gene>
<dbReference type="InterPro" id="IPR050625">
    <property type="entry name" value="ParA/MinD_ATPase"/>
</dbReference>
<dbReference type="PANTHER" id="PTHR43384">
    <property type="entry name" value="SEPTUM SITE-DETERMINING PROTEIN MIND HOMOLOG, CHLOROPLASTIC-RELATED"/>
    <property type="match status" value="1"/>
</dbReference>
<protein>
    <submittedName>
        <fullName evidence="3">MinD/ParA family protein</fullName>
    </submittedName>
</protein>
<dbReference type="InterPro" id="IPR027417">
    <property type="entry name" value="P-loop_NTPase"/>
</dbReference>
<accession>A0ABU9XDT8</accession>
<evidence type="ECO:0000313" key="3">
    <source>
        <dbReference type="EMBL" id="MEN2766430.1"/>
    </source>
</evidence>
<proteinExistence type="predicted"/>
<evidence type="ECO:0000313" key="4">
    <source>
        <dbReference type="Proteomes" id="UP001444625"/>
    </source>
</evidence>
<dbReference type="InterPro" id="IPR033875">
    <property type="entry name" value="FlhG"/>
</dbReference>
<dbReference type="RefSeq" id="WP_345823879.1">
    <property type="nucleotide sequence ID" value="NZ_JBDIML010000001.1"/>
</dbReference>
<sequence>MVYDQADSLRRQLELSKNPREAKTISFVSGKGGVGKTNIAVNFSLELCNQGKKVLIIDLDIGMGNVEILLGLHAKKTIVDMMHDQLPIYDIMEIGPNNLSYIAGGSGLANLFSMDEYKMNYFLEQYQLIVRMFDYIIFDMGAGATQSSIDFILASDECIVITTPEPTSITDAYSMIKHILSYDRTMQLSIILNRSDTTNNGLRTMERFQNVISKFLDVEIKLLGMLPDDKTVSSAVIHQAPFVLANKKSAVAKSLKQLTANYCSSNTTVHNVESTSFVQRLKNLLKNR</sequence>